<dbReference type="InterPro" id="IPR002104">
    <property type="entry name" value="Integrase_catalytic"/>
</dbReference>
<dbReference type="GO" id="GO:0015074">
    <property type="term" value="P:DNA integration"/>
    <property type="evidence" value="ECO:0007669"/>
    <property type="project" value="InterPro"/>
</dbReference>
<organism evidence="4 5">
    <name type="scientific">Aquabacterium soli</name>
    <dbReference type="NCBI Taxonomy" id="2493092"/>
    <lineage>
        <taxon>Bacteria</taxon>
        <taxon>Pseudomonadati</taxon>
        <taxon>Pseudomonadota</taxon>
        <taxon>Betaproteobacteria</taxon>
        <taxon>Burkholderiales</taxon>
        <taxon>Aquabacterium</taxon>
    </lineage>
</organism>
<dbReference type="Pfam" id="PF12835">
    <property type="entry name" value="Integrase_1"/>
    <property type="match status" value="1"/>
</dbReference>
<feature type="domain" description="Tyr recombinase" evidence="3">
    <location>
        <begin position="169"/>
        <end position="377"/>
    </location>
</feature>
<dbReference type="Gene3D" id="1.10.443.10">
    <property type="entry name" value="Intergrase catalytic core"/>
    <property type="match status" value="1"/>
</dbReference>
<dbReference type="PROSITE" id="PS51898">
    <property type="entry name" value="TYR_RECOMBINASE"/>
    <property type="match status" value="1"/>
</dbReference>
<reference evidence="4 5" key="1">
    <citation type="submission" date="2018-12" db="EMBL/GenBank/DDBJ databases">
        <title>The whole draft genome of Aquabacterium sp. SJQ9.</title>
        <authorList>
            <person name="Sun L."/>
            <person name="Gao X."/>
            <person name="Chen W."/>
            <person name="Huang K."/>
        </authorList>
    </citation>
    <scope>NUCLEOTIDE SEQUENCE [LARGE SCALE GENOMIC DNA]</scope>
    <source>
        <strain evidence="4 5">SJQ9</strain>
    </source>
</reference>
<comment type="caution">
    <text evidence="4">The sequence shown here is derived from an EMBL/GenBank/DDBJ whole genome shotgun (WGS) entry which is preliminary data.</text>
</comment>
<protein>
    <recommendedName>
        <fullName evidence="3">Tyr recombinase domain-containing protein</fullName>
    </recommendedName>
</protein>
<keyword evidence="1" id="KW-0233">DNA recombination</keyword>
<gene>
    <name evidence="4" type="ORF">EIP75_13420</name>
</gene>
<name>A0A426VAK3_9BURK</name>
<dbReference type="GO" id="GO:0006310">
    <property type="term" value="P:DNA recombination"/>
    <property type="evidence" value="ECO:0007669"/>
    <property type="project" value="UniProtKB-KW"/>
</dbReference>
<evidence type="ECO:0000259" key="3">
    <source>
        <dbReference type="PROSITE" id="PS51898"/>
    </source>
</evidence>
<keyword evidence="5" id="KW-1185">Reference proteome</keyword>
<dbReference type="InterPro" id="IPR013762">
    <property type="entry name" value="Integrase-like_cat_sf"/>
</dbReference>
<dbReference type="InterPro" id="IPR011010">
    <property type="entry name" value="DNA_brk_join_enz"/>
</dbReference>
<dbReference type="SUPFAM" id="SSF56349">
    <property type="entry name" value="DNA breaking-rejoining enzymes"/>
    <property type="match status" value="1"/>
</dbReference>
<dbReference type="InterPro" id="IPR024456">
    <property type="entry name" value="Integrase_catalytic_putative"/>
</dbReference>
<evidence type="ECO:0000256" key="2">
    <source>
        <dbReference type="SAM" id="MobiDB-lite"/>
    </source>
</evidence>
<evidence type="ECO:0000313" key="4">
    <source>
        <dbReference type="EMBL" id="RRS03945.1"/>
    </source>
</evidence>
<accession>A0A426VAK3</accession>
<dbReference type="AlphaFoldDB" id="A0A426VAK3"/>
<dbReference type="GO" id="GO:0003677">
    <property type="term" value="F:DNA binding"/>
    <property type="evidence" value="ECO:0007669"/>
    <property type="project" value="InterPro"/>
</dbReference>
<proteinExistence type="predicted"/>
<evidence type="ECO:0000313" key="5">
    <source>
        <dbReference type="Proteomes" id="UP000269265"/>
    </source>
</evidence>
<evidence type="ECO:0000256" key="1">
    <source>
        <dbReference type="ARBA" id="ARBA00023172"/>
    </source>
</evidence>
<sequence length="755" mass="83159">MLTLRAMGCTRLSQPLQPLTARNGLIMTKTQTPPVELDRLPLQPQRWKYVLALILERHNWRHSTKGKGVSHATMEERRQFCFRIFSFLRDNPVKCFKLDPRSFSGRHVDLLMADWRQRAEHGELGAATLQKYHSFLTTFAGWIGKPKLVKPLSAYFDDQALITRSYIATSPKAWRERGVDVDQVLSQVERHDLHAAASLRLMQAFGLRFKEACMLRPHADVLTAAQAGQAGCDTALYLFTHRGTKGGRKRYVPIDTDARLQAIKLAQGLVIGQSDSISDPQLTLVQAIRHLRYVMERFGVTKKALGVVPHGLRHQYAADEYRDATGSAAPVNGGEAVDRTVDMAARQDIAAKLGHGRPQIVNAYLGSSASSSSAGGSASHPAPITTEENPCPRHLRSSHTALPLVAVIIFENQMQEGDSMAVEAIYSFLTYPKRSHAEEASMSGTEIPLDDGKLCKMLRDIFDNAGKDCNVPVMFTSDGDKQENAVRSELLALLETPGVATAAPLASRLQNATSGTSGMGLLFICMGQGADHTRVVISRFPADEGVVAEKSTSKLTVQFVEQVFLKSAFSYKAATYTSNGKPNQLWSGHVVDKQINHGSKAVADYWIVDFLRSEFSTTAAQGTKRLASALRAAIAATTTMEIKSEITSAAHLAGNLPKKAMTIADFCDSFHFSERTKQAILSKVSPARLVHEKFRFDAAEFSRHLAYKQVELDNGAVLTAPADKFEECFKETKRKDVHTFSTTGAVVDERLKKTK</sequence>
<feature type="region of interest" description="Disordered" evidence="2">
    <location>
        <begin position="372"/>
        <end position="393"/>
    </location>
</feature>
<dbReference type="EMBL" id="RSED01000009">
    <property type="protein sequence ID" value="RRS03945.1"/>
    <property type="molecule type" value="Genomic_DNA"/>
</dbReference>
<dbReference type="Proteomes" id="UP000269265">
    <property type="component" value="Unassembled WGS sequence"/>
</dbReference>